<sequence>MRSVSNTTTQLLVSRILVEHLDCFSFLKDVCIFHIPHKHSKEMAKKSETLPMGVLFKNENLTEDMIEILRHFQAYLPYTTVDDKKIFLKPIMFRRPIIS</sequence>
<dbReference type="OrthoDB" id="5983483at2759"/>
<accession>A0A9X0A0L0</accession>
<keyword evidence="2" id="KW-1185">Reference proteome</keyword>
<evidence type="ECO:0000313" key="1">
    <source>
        <dbReference type="EMBL" id="KAJ7389454.1"/>
    </source>
</evidence>
<name>A0A9X0A0L0_9CNID</name>
<dbReference type="AlphaFoldDB" id="A0A9X0A0L0"/>
<reference evidence="1" key="1">
    <citation type="submission" date="2023-01" db="EMBL/GenBank/DDBJ databases">
        <title>Genome assembly of the deep-sea coral Lophelia pertusa.</title>
        <authorList>
            <person name="Herrera S."/>
            <person name="Cordes E."/>
        </authorList>
    </citation>
    <scope>NUCLEOTIDE SEQUENCE</scope>
    <source>
        <strain evidence="1">USNM1676648</strain>
        <tissue evidence="1">Polyp</tissue>
    </source>
</reference>
<organism evidence="1 2">
    <name type="scientific">Desmophyllum pertusum</name>
    <dbReference type="NCBI Taxonomy" id="174260"/>
    <lineage>
        <taxon>Eukaryota</taxon>
        <taxon>Metazoa</taxon>
        <taxon>Cnidaria</taxon>
        <taxon>Anthozoa</taxon>
        <taxon>Hexacorallia</taxon>
        <taxon>Scleractinia</taxon>
        <taxon>Caryophylliina</taxon>
        <taxon>Caryophylliidae</taxon>
        <taxon>Desmophyllum</taxon>
    </lineage>
</organism>
<comment type="caution">
    <text evidence="1">The sequence shown here is derived from an EMBL/GenBank/DDBJ whole genome shotgun (WGS) entry which is preliminary data.</text>
</comment>
<proteinExistence type="predicted"/>
<gene>
    <name evidence="1" type="ORF">OS493_031423</name>
</gene>
<protein>
    <submittedName>
        <fullName evidence="1">Uncharacterized protein</fullName>
    </submittedName>
</protein>
<dbReference type="EMBL" id="MU825432">
    <property type="protein sequence ID" value="KAJ7389454.1"/>
    <property type="molecule type" value="Genomic_DNA"/>
</dbReference>
<dbReference type="Proteomes" id="UP001163046">
    <property type="component" value="Unassembled WGS sequence"/>
</dbReference>
<evidence type="ECO:0000313" key="2">
    <source>
        <dbReference type="Proteomes" id="UP001163046"/>
    </source>
</evidence>